<dbReference type="PANTHER" id="PTHR34293">
    <property type="entry name" value="HTH-TYPE TRANSCRIPTIONAL REGULATOR TRMBL2"/>
    <property type="match status" value="1"/>
</dbReference>
<dbReference type="InterPro" id="IPR036388">
    <property type="entry name" value="WH-like_DNA-bd_sf"/>
</dbReference>
<dbReference type="InterPro" id="IPR002831">
    <property type="entry name" value="Tscrpt_reg_TrmB_N"/>
</dbReference>
<evidence type="ECO:0000313" key="2">
    <source>
        <dbReference type="EMBL" id="OGY48372.1"/>
    </source>
</evidence>
<dbReference type="CDD" id="cd00090">
    <property type="entry name" value="HTH_ARSR"/>
    <property type="match status" value="1"/>
</dbReference>
<dbReference type="AlphaFoldDB" id="A0A1G1Y7Q7"/>
<gene>
    <name evidence="2" type="ORF">A2663_03645</name>
</gene>
<dbReference type="SUPFAM" id="SSF46785">
    <property type="entry name" value="Winged helix' DNA-binding domain"/>
    <property type="match status" value="1"/>
</dbReference>
<dbReference type="Proteomes" id="UP000178432">
    <property type="component" value="Unassembled WGS sequence"/>
</dbReference>
<dbReference type="Pfam" id="PF01978">
    <property type="entry name" value="TrmB"/>
    <property type="match status" value="1"/>
</dbReference>
<dbReference type="PANTHER" id="PTHR34293:SF1">
    <property type="entry name" value="HTH-TYPE TRANSCRIPTIONAL REGULATOR TRMBL2"/>
    <property type="match status" value="1"/>
</dbReference>
<proteinExistence type="predicted"/>
<dbReference type="InterPro" id="IPR011991">
    <property type="entry name" value="ArsR-like_HTH"/>
</dbReference>
<feature type="domain" description="Transcription regulator TrmB N-terminal" evidence="1">
    <location>
        <begin position="6"/>
        <end position="68"/>
    </location>
</feature>
<accession>A0A1G1Y7Q7</accession>
<dbReference type="InterPro" id="IPR036390">
    <property type="entry name" value="WH_DNA-bd_sf"/>
</dbReference>
<evidence type="ECO:0000313" key="3">
    <source>
        <dbReference type="Proteomes" id="UP000178432"/>
    </source>
</evidence>
<reference evidence="2 3" key="1">
    <citation type="journal article" date="2016" name="Nat. Commun.">
        <title>Thousands of microbial genomes shed light on interconnected biogeochemical processes in an aquifer system.</title>
        <authorList>
            <person name="Anantharaman K."/>
            <person name="Brown C.T."/>
            <person name="Hug L.A."/>
            <person name="Sharon I."/>
            <person name="Castelle C.J."/>
            <person name="Probst A.J."/>
            <person name="Thomas B.C."/>
            <person name="Singh A."/>
            <person name="Wilkins M.J."/>
            <person name="Karaoz U."/>
            <person name="Brodie E.L."/>
            <person name="Williams K.H."/>
            <person name="Hubbard S.S."/>
            <person name="Banfield J.F."/>
        </authorList>
    </citation>
    <scope>NUCLEOTIDE SEQUENCE [LARGE SCALE GENOMIC DNA]</scope>
</reference>
<organism evidence="2 3">
    <name type="scientific">Candidatus Buchananbacteria bacterium RIFCSPHIGHO2_01_FULL_46_12</name>
    <dbReference type="NCBI Taxonomy" id="1797536"/>
    <lineage>
        <taxon>Bacteria</taxon>
        <taxon>Candidatus Buchananiibacteriota</taxon>
    </lineage>
</organism>
<sequence>MIENILQKIGLSDKEIKVYLTCVKLGPAPVRKIAEQAGVNRGTAYDILKALIDLGLASYYHQDKHQYFMAEDPDRLTGVLEKKQAELENVKNEIEEIIPQLKSIYDNAGAKPIVKFYDGQAGVKVILQDVISTMAKSEKKEYRAYSSSTIKTLLYQAFPDFSESRIRAGIKVKVISIGPGGQTQGLDERKWLTQKESAPTYTLIYAGKVAMISVDNNNNPLGVMIEDNNIYQTQRIVFEFIWDKL</sequence>
<evidence type="ECO:0000259" key="1">
    <source>
        <dbReference type="Pfam" id="PF01978"/>
    </source>
</evidence>
<dbReference type="Gene3D" id="1.10.10.10">
    <property type="entry name" value="Winged helix-like DNA-binding domain superfamily/Winged helix DNA-binding domain"/>
    <property type="match status" value="1"/>
</dbReference>
<name>A0A1G1Y7Q7_9BACT</name>
<comment type="caution">
    <text evidence="2">The sequence shown here is derived from an EMBL/GenBank/DDBJ whole genome shotgun (WGS) entry which is preliminary data.</text>
</comment>
<dbReference type="EMBL" id="MHIF01000014">
    <property type="protein sequence ID" value="OGY48372.1"/>
    <property type="molecule type" value="Genomic_DNA"/>
</dbReference>
<dbReference type="InterPro" id="IPR051797">
    <property type="entry name" value="TrmB-like"/>
</dbReference>
<protein>
    <recommendedName>
        <fullName evidence="1">Transcription regulator TrmB N-terminal domain-containing protein</fullName>
    </recommendedName>
</protein>